<dbReference type="SUPFAM" id="SSF53850">
    <property type="entry name" value="Periplasmic binding protein-like II"/>
    <property type="match status" value="1"/>
</dbReference>
<accession>A0AAV8VS10</accession>
<dbReference type="GO" id="GO:0005261">
    <property type="term" value="F:monoatomic cation channel activity"/>
    <property type="evidence" value="ECO:0007669"/>
    <property type="project" value="TreeGrafter"/>
</dbReference>
<dbReference type="GO" id="GO:0015276">
    <property type="term" value="F:ligand-gated monoatomic ion channel activity"/>
    <property type="evidence" value="ECO:0007669"/>
    <property type="project" value="InterPro"/>
</dbReference>
<dbReference type="Pfam" id="PF15778">
    <property type="entry name" value="UNC80_N"/>
    <property type="match status" value="1"/>
</dbReference>
<organism evidence="5 6">
    <name type="scientific">Exocentrus adspersus</name>
    <dbReference type="NCBI Taxonomy" id="1586481"/>
    <lineage>
        <taxon>Eukaryota</taxon>
        <taxon>Metazoa</taxon>
        <taxon>Ecdysozoa</taxon>
        <taxon>Arthropoda</taxon>
        <taxon>Hexapoda</taxon>
        <taxon>Insecta</taxon>
        <taxon>Pterygota</taxon>
        <taxon>Neoptera</taxon>
        <taxon>Endopterygota</taxon>
        <taxon>Coleoptera</taxon>
        <taxon>Polyphaga</taxon>
        <taxon>Cucujiformia</taxon>
        <taxon>Chrysomeloidea</taxon>
        <taxon>Cerambycidae</taxon>
        <taxon>Lamiinae</taxon>
        <taxon>Acanthocinini</taxon>
        <taxon>Exocentrus</taxon>
    </lineage>
</organism>
<dbReference type="AlphaFoldDB" id="A0AAV8VS10"/>
<reference evidence="5 6" key="1">
    <citation type="journal article" date="2023" name="Insect Mol. Biol.">
        <title>Genome sequencing provides insights into the evolution of gene families encoding plant cell wall-degrading enzymes in longhorned beetles.</title>
        <authorList>
            <person name="Shin N.R."/>
            <person name="Okamura Y."/>
            <person name="Kirsch R."/>
            <person name="Pauchet Y."/>
        </authorList>
    </citation>
    <scope>NUCLEOTIDE SEQUENCE [LARGE SCALE GENOMIC DNA]</scope>
    <source>
        <strain evidence="5">EAD_L_NR</strain>
    </source>
</reference>
<name>A0AAV8VS10_9CUCU</name>
<dbReference type="EMBL" id="JANEYG010000035">
    <property type="protein sequence ID" value="KAJ8917161.1"/>
    <property type="molecule type" value="Genomic_DNA"/>
</dbReference>
<keyword evidence="2" id="KW-0472">Membrane</keyword>
<sequence>MSESERRCSAELNLADNALPIPIQIFLWKQVSPFVRPKLGKLHEASCMFCQHAMTGHHELKEACKSFERVLVQNIRSGLKPDLVEAMKLIPRWRLIQASLPHVMHAVASILYNRMKDGNIQSLGAVETKLLYTLHWIILDAVDECSDEDFEMGVFHSSPFYYLFSIPTITLFVYLFAPICHNLKESDFQNFRLENGLKIWQAMWEFRHPDAPCFASHCKPKPKLLDGKLPKVKAQFGDVFLGPLLSLFLMDPHQVNCDSLADIIKTVFEEDKTICYIHSKNDNFVLEKSLAVAGKAVLNYQMAYLHQTTSDIFCNGYILNLNDVAEFENYFHNRTKYSFYFKPHRRLLLFSNNSVKVTATLELISNLYGLDIITATRASGRIIFYSVYRNQTLLAWNYADISTLTLNKAKFKRFNWSPNFYIKNKRYPFRVSLFNCPPFVTLSRNGTEVGGTEHVIIETIAKTWPVEYKILTSPVKGMWSMVWKEMEDNSSDVAACSMWLSASTGKSVDFTYPFRQTCVTFLVPKPQLLPDSTFPFQPLQVEVWVLDTVVIFVATAFLYFIRSFYEDKVDVVEVYLHLIRLGSVGAIKQFPSLKQLPVRFSVLAWIWAVVILSTYYQAGLTSNLTKPRYANDVRTLKDMAERKLIWLAPTSYFQKNFLSSGSTTFATLAESYVKGDVEDLTPNKALTVKTLENVFVCDIENLDEEKRKPLKVLGECFGRYYYAFVLQKNSPFTQIFDRYSYMFSEHGLLKYWYRISLKEIRAQEVLFRAYTREGGATMDLAKMQGAFYLLVVVYVASAVVFLMEISFYKYYCICKFGLKIK</sequence>
<keyword evidence="6" id="KW-1185">Reference proteome</keyword>
<keyword evidence="2" id="KW-1133">Transmembrane helix</keyword>
<dbReference type="Proteomes" id="UP001159042">
    <property type="component" value="Unassembled WGS sequence"/>
</dbReference>
<evidence type="ECO:0000259" key="4">
    <source>
        <dbReference type="Pfam" id="PF15778"/>
    </source>
</evidence>
<dbReference type="InterPro" id="IPR031542">
    <property type="entry name" value="UNC80_N"/>
</dbReference>
<dbReference type="GO" id="GO:0034703">
    <property type="term" value="C:cation channel complex"/>
    <property type="evidence" value="ECO:0007669"/>
    <property type="project" value="TreeGrafter"/>
</dbReference>
<evidence type="ECO:0000256" key="1">
    <source>
        <dbReference type="ARBA" id="ARBA00008685"/>
    </source>
</evidence>
<feature type="transmembrane region" description="Helical" evidence="2">
    <location>
        <begin position="598"/>
        <end position="618"/>
    </location>
</feature>
<feature type="domain" description="Ionotropic glutamate receptor C-terminal" evidence="3">
    <location>
        <begin position="541"/>
        <end position="792"/>
    </location>
</feature>
<feature type="transmembrane region" description="Helical" evidence="2">
    <location>
        <begin position="543"/>
        <end position="561"/>
    </location>
</feature>
<comment type="caution">
    <text evidence="5">The sequence shown here is derived from an EMBL/GenBank/DDBJ whole genome shotgun (WGS) entry which is preliminary data.</text>
</comment>
<evidence type="ECO:0000313" key="6">
    <source>
        <dbReference type="Proteomes" id="UP001159042"/>
    </source>
</evidence>
<dbReference type="Gene3D" id="3.40.190.10">
    <property type="entry name" value="Periplasmic binding protein-like II"/>
    <property type="match status" value="1"/>
</dbReference>
<dbReference type="Pfam" id="PF00060">
    <property type="entry name" value="Lig_chan"/>
    <property type="match status" value="1"/>
</dbReference>
<comment type="similarity">
    <text evidence="1">Belongs to the glutamate-gated ion channel (TC 1.A.10.1) family.</text>
</comment>
<protein>
    <submittedName>
        <fullName evidence="5">Uncharacterized protein</fullName>
    </submittedName>
</protein>
<evidence type="ECO:0000256" key="2">
    <source>
        <dbReference type="SAM" id="Phobius"/>
    </source>
</evidence>
<keyword evidence="2" id="KW-0812">Transmembrane</keyword>
<dbReference type="PANTHER" id="PTHR31781">
    <property type="entry name" value="UNC80"/>
    <property type="match status" value="1"/>
</dbReference>
<gene>
    <name evidence="5" type="ORF">NQ315_012653</name>
</gene>
<evidence type="ECO:0000313" key="5">
    <source>
        <dbReference type="EMBL" id="KAJ8917161.1"/>
    </source>
</evidence>
<proteinExistence type="inferred from homology"/>
<feature type="domain" description="Cation channel complex component UNC80 N-terminal" evidence="4">
    <location>
        <begin position="18"/>
        <end position="221"/>
    </location>
</feature>
<dbReference type="GO" id="GO:0030424">
    <property type="term" value="C:axon"/>
    <property type="evidence" value="ECO:0007669"/>
    <property type="project" value="TreeGrafter"/>
</dbReference>
<feature type="transmembrane region" description="Helical" evidence="2">
    <location>
        <begin position="786"/>
        <end position="811"/>
    </location>
</feature>
<dbReference type="InterPro" id="IPR001320">
    <property type="entry name" value="Iontro_rcpt_C"/>
</dbReference>
<dbReference type="GO" id="GO:0055080">
    <property type="term" value="P:monoatomic cation homeostasis"/>
    <property type="evidence" value="ECO:0007669"/>
    <property type="project" value="TreeGrafter"/>
</dbReference>
<evidence type="ECO:0000259" key="3">
    <source>
        <dbReference type="Pfam" id="PF00060"/>
    </source>
</evidence>
<dbReference type="PANTHER" id="PTHR31781:SF1">
    <property type="entry name" value="PROTEIN UNC-80 HOMOLOG"/>
    <property type="match status" value="1"/>
</dbReference>